<feature type="region of interest" description="Disordered" evidence="1">
    <location>
        <begin position="66"/>
        <end position="118"/>
    </location>
</feature>
<evidence type="ECO:0000256" key="1">
    <source>
        <dbReference type="SAM" id="MobiDB-lite"/>
    </source>
</evidence>
<keyword evidence="3" id="KW-1185">Reference proteome</keyword>
<dbReference type="EMBL" id="VSWC01000002">
    <property type="protein sequence ID" value="KAA1117650.1"/>
    <property type="molecule type" value="Genomic_DNA"/>
</dbReference>
<feature type="compositionally biased region" description="Polar residues" evidence="1">
    <location>
        <begin position="85"/>
        <end position="100"/>
    </location>
</feature>
<gene>
    <name evidence="2" type="ORF">PGT21_018464</name>
</gene>
<evidence type="ECO:0000313" key="2">
    <source>
        <dbReference type="EMBL" id="KAA1117650.1"/>
    </source>
</evidence>
<name>A0A5B0QWW6_PUCGR</name>
<proteinExistence type="predicted"/>
<protein>
    <submittedName>
        <fullName evidence="2">Uncharacterized protein</fullName>
    </submittedName>
</protein>
<organism evidence="2 3">
    <name type="scientific">Puccinia graminis f. sp. tritici</name>
    <dbReference type="NCBI Taxonomy" id="56615"/>
    <lineage>
        <taxon>Eukaryota</taxon>
        <taxon>Fungi</taxon>
        <taxon>Dikarya</taxon>
        <taxon>Basidiomycota</taxon>
        <taxon>Pucciniomycotina</taxon>
        <taxon>Pucciniomycetes</taxon>
        <taxon>Pucciniales</taxon>
        <taxon>Pucciniaceae</taxon>
        <taxon>Puccinia</taxon>
    </lineage>
</organism>
<sequence>MLTSSGPSKSKQSIVKTNLHSDSEYGLLFLSRLDSLVFIPFQTLESGCLVHQSTIFDHVVVNKLTKSGQSTTTESTRSSKTTKTAKNNIAQASKNPNRKNISPEVVPSEWDTSSEEIN</sequence>
<reference evidence="2 3" key="1">
    <citation type="submission" date="2019-05" db="EMBL/GenBank/DDBJ databases">
        <title>Emergence of the Ug99 lineage of the wheat stem rust pathogen through somatic hybridization.</title>
        <authorList>
            <person name="Li F."/>
            <person name="Upadhyaya N.M."/>
            <person name="Sperschneider J."/>
            <person name="Matny O."/>
            <person name="Nguyen-Phuc H."/>
            <person name="Mago R."/>
            <person name="Raley C."/>
            <person name="Miller M.E."/>
            <person name="Silverstein K.A.T."/>
            <person name="Henningsen E."/>
            <person name="Hirsch C.D."/>
            <person name="Visser B."/>
            <person name="Pretorius Z.A."/>
            <person name="Steffenson B.J."/>
            <person name="Schwessinger B."/>
            <person name="Dodds P.N."/>
            <person name="Figueroa M."/>
        </authorList>
    </citation>
    <scope>NUCLEOTIDE SEQUENCE [LARGE SCALE GENOMIC DNA]</scope>
    <source>
        <strain evidence="2">21-0</strain>
    </source>
</reference>
<dbReference type="AlphaFoldDB" id="A0A5B0QWW6"/>
<dbReference type="Proteomes" id="UP000324748">
    <property type="component" value="Unassembled WGS sequence"/>
</dbReference>
<accession>A0A5B0QWW6</accession>
<evidence type="ECO:0000313" key="3">
    <source>
        <dbReference type="Proteomes" id="UP000324748"/>
    </source>
</evidence>
<feature type="compositionally biased region" description="Low complexity" evidence="1">
    <location>
        <begin position="70"/>
        <end position="84"/>
    </location>
</feature>
<comment type="caution">
    <text evidence="2">The sequence shown here is derived from an EMBL/GenBank/DDBJ whole genome shotgun (WGS) entry which is preliminary data.</text>
</comment>